<feature type="transmembrane region" description="Helical" evidence="6">
    <location>
        <begin position="237"/>
        <end position="256"/>
    </location>
</feature>
<evidence type="ECO:0000259" key="7">
    <source>
        <dbReference type="Pfam" id="PF12770"/>
    </source>
</evidence>
<feature type="coiled-coil region" evidence="5">
    <location>
        <begin position="706"/>
        <end position="733"/>
    </location>
</feature>
<keyword evidence="4 6" id="KW-0472">Membrane</keyword>
<evidence type="ECO:0000313" key="9">
    <source>
        <dbReference type="Proteomes" id="UP000737391"/>
    </source>
</evidence>
<dbReference type="Proteomes" id="UP000737391">
    <property type="component" value="Unassembled WGS sequence"/>
</dbReference>
<dbReference type="InterPro" id="IPR007568">
    <property type="entry name" value="RTA1"/>
</dbReference>
<feature type="transmembrane region" description="Helical" evidence="6">
    <location>
        <begin position="412"/>
        <end position="433"/>
    </location>
</feature>
<evidence type="ECO:0000256" key="6">
    <source>
        <dbReference type="SAM" id="Phobius"/>
    </source>
</evidence>
<sequence length="1042" mass="116685">MLAVLSVSALHLSHFSTERKEFLRERAIVYHNQALSIAAPFIDAYDNTNAQELFAFSILTIYYSFAQTPEKEDGPYPPWVVLINGCASFASLGDSALTLGPFSALLSNARRRLNIRDRVFKTDYVQQLKVFIDETVTDPAQRSIYQDALRALNQTYGVFYETDGDKDLVDIFSWTVPAKAFFETRNAKIAKRNGPDGSKPDFKLFRYTPSLPAAIIAAVIFAILSCLHIWRLGKARAWYFIPFAVGGAFETIGYAARTVSHKNQESVPAFSLQAILILVAPALFAASIYMILGRIIISLRAQHLSLIPVRWLTKVFICGDILSFSLQGAGGGIQASRTIEGYNRGEKIILAGLSVQIVCLKNPTSAARENAFPWKLDLKVLYTVSTIILVRSIFRVVEYLQGNAGYLVSREIFLYIFYALLMALVMVVFLIWYTLFKGYLAFGDVEYLQAAIRVSEDIINVPDQSSEAHARNVWILGQRLVQRYLRTGTSADLDDSIRACQQAVDDTPLNSKDRQRRLQSLCDRLGEKYSQTREQDDYQAAKVVDVMMTFNETIPVAKEAVDLTADGDIGRATKPCVISILPDRLQLRYFESESTDDLKEAISLYRLTLYDFKAPMFLRVQAGYSLMQGCVWNRDLNDAYMAGAETIDHLSLFRSLSLQNTDIQREASKLLGLGTETASLALTVGQSAATALEFLEMARSVMASSINLLRADIQGLEAELPELSARYERLRDQLDTGSVPGFDFALGEEVWGNGMSRRYDTGEQISALLEEIRAKPGFEFFLRPDDEEGMKRAADLGPVIVVNVRALLCDAIIIQRDGFSAVHLPRLIKSDINSKYQSLGRGGPRILEWLWDVVGEPILNALGFTGAPREGEMRRAWWILTGSLSTFPIHFAGRHTQRNGDTVMDRVMSSYATSISAIVHSRKSAPVSHNEALLVSAGETTGHRRLAFAEKEISVLRDICHRMKFKPVESKPFREDVLSRLRKCKIFHFAGHGYTDTADPSKSQLYLRDWETNPLTVTSLLELNLHREGPFLAYLSACVRVN</sequence>
<evidence type="ECO:0000313" key="8">
    <source>
        <dbReference type="EMBL" id="KAF4478567.1"/>
    </source>
</evidence>
<dbReference type="AlphaFoldDB" id="A0A9P5AYQ3"/>
<feature type="transmembrane region" description="Helical" evidence="6">
    <location>
        <begin position="268"/>
        <end position="292"/>
    </location>
</feature>
<dbReference type="GO" id="GO:0016020">
    <property type="term" value="C:membrane"/>
    <property type="evidence" value="ECO:0007669"/>
    <property type="project" value="UniProtKB-SubCell"/>
</dbReference>
<dbReference type="Pfam" id="PF12770">
    <property type="entry name" value="CHAT"/>
    <property type="match status" value="1"/>
</dbReference>
<comment type="subcellular location">
    <subcellularLocation>
        <location evidence="1">Membrane</location>
        <topology evidence="1">Multi-pass membrane protein</topology>
    </subcellularLocation>
</comment>
<proteinExistence type="predicted"/>
<keyword evidence="2 6" id="KW-0812">Transmembrane</keyword>
<keyword evidence="3 6" id="KW-1133">Transmembrane helix</keyword>
<dbReference type="InterPro" id="IPR024983">
    <property type="entry name" value="CHAT_dom"/>
</dbReference>
<protein>
    <recommendedName>
        <fullName evidence="7">CHAT domain-containing protein</fullName>
    </recommendedName>
</protein>
<keyword evidence="5" id="KW-0175">Coiled coil</keyword>
<dbReference type="PANTHER" id="PTHR31465:SF35">
    <property type="entry name" value="RTA1 DOMAIN PROTEIN-RELATED"/>
    <property type="match status" value="1"/>
</dbReference>
<dbReference type="EMBL" id="LUFC02001287">
    <property type="protein sequence ID" value="KAF4478567.1"/>
    <property type="molecule type" value="Genomic_DNA"/>
</dbReference>
<dbReference type="OrthoDB" id="9991317at2759"/>
<keyword evidence="9" id="KW-1185">Reference proteome</keyword>
<organism evidence="8 9">
    <name type="scientific">Fusarium agapanthi</name>
    <dbReference type="NCBI Taxonomy" id="1803897"/>
    <lineage>
        <taxon>Eukaryota</taxon>
        <taxon>Fungi</taxon>
        <taxon>Dikarya</taxon>
        <taxon>Ascomycota</taxon>
        <taxon>Pezizomycotina</taxon>
        <taxon>Sordariomycetes</taxon>
        <taxon>Hypocreomycetidae</taxon>
        <taxon>Hypocreales</taxon>
        <taxon>Nectriaceae</taxon>
        <taxon>Fusarium</taxon>
        <taxon>Fusarium fujikuroi species complex</taxon>
    </lineage>
</organism>
<name>A0A9P5AYQ3_9HYPO</name>
<reference evidence="8" key="1">
    <citation type="submission" date="2020-01" db="EMBL/GenBank/DDBJ databases">
        <title>Identification and distribution of gene clusters putatively required for synthesis of sphingolipid metabolism inhibitors in phylogenetically diverse species of the filamentous fungus Fusarium.</title>
        <authorList>
            <person name="Kim H.-S."/>
            <person name="Busman M."/>
            <person name="Brown D.W."/>
            <person name="Divon H."/>
            <person name="Uhlig S."/>
            <person name="Proctor R.H."/>
        </authorList>
    </citation>
    <scope>NUCLEOTIDE SEQUENCE</scope>
    <source>
        <strain evidence="8">NRRL 31653</strain>
    </source>
</reference>
<feature type="transmembrane region" description="Helical" evidence="6">
    <location>
        <begin position="211"/>
        <end position="230"/>
    </location>
</feature>
<dbReference type="PANTHER" id="PTHR31465">
    <property type="entry name" value="PROTEIN RTA1-RELATED"/>
    <property type="match status" value="1"/>
</dbReference>
<accession>A0A9P5AYQ3</accession>
<feature type="domain" description="CHAT" evidence="7">
    <location>
        <begin position="845"/>
        <end position="1038"/>
    </location>
</feature>
<evidence type="ECO:0000256" key="1">
    <source>
        <dbReference type="ARBA" id="ARBA00004141"/>
    </source>
</evidence>
<evidence type="ECO:0000256" key="3">
    <source>
        <dbReference type="ARBA" id="ARBA00022989"/>
    </source>
</evidence>
<gene>
    <name evidence="8" type="ORF">FAGAP_12319</name>
</gene>
<evidence type="ECO:0000256" key="4">
    <source>
        <dbReference type="ARBA" id="ARBA00023136"/>
    </source>
</evidence>
<evidence type="ECO:0000256" key="2">
    <source>
        <dbReference type="ARBA" id="ARBA00022692"/>
    </source>
</evidence>
<evidence type="ECO:0000256" key="5">
    <source>
        <dbReference type="SAM" id="Coils"/>
    </source>
</evidence>
<comment type="caution">
    <text evidence="8">The sequence shown here is derived from an EMBL/GenBank/DDBJ whole genome shotgun (WGS) entry which is preliminary data.</text>
</comment>
<dbReference type="Pfam" id="PF04479">
    <property type="entry name" value="RTA1"/>
    <property type="match status" value="1"/>
</dbReference>